<reference evidence="1" key="1">
    <citation type="journal article" date="2020" name="Nature">
        <title>Giant virus diversity and host interactions through global metagenomics.</title>
        <authorList>
            <person name="Schulz F."/>
            <person name="Roux S."/>
            <person name="Paez-Espino D."/>
            <person name="Jungbluth S."/>
            <person name="Walsh D.A."/>
            <person name="Denef V.J."/>
            <person name="McMahon K.D."/>
            <person name="Konstantinidis K.T."/>
            <person name="Eloe-Fadrosh E.A."/>
            <person name="Kyrpides N.C."/>
            <person name="Woyke T."/>
        </authorList>
    </citation>
    <scope>NUCLEOTIDE SEQUENCE</scope>
    <source>
        <strain evidence="1">GVMAG-M-3300010354-11</strain>
    </source>
</reference>
<dbReference type="AlphaFoldDB" id="A0A6C0BGJ9"/>
<name>A0A6C0BGJ9_9ZZZZ</name>
<protein>
    <recommendedName>
        <fullName evidence="2">Glycosyltransferase</fullName>
    </recommendedName>
</protein>
<proteinExistence type="predicted"/>
<evidence type="ECO:0000313" key="1">
    <source>
        <dbReference type="EMBL" id="QHS90864.1"/>
    </source>
</evidence>
<dbReference type="Gene3D" id="3.40.50.11350">
    <property type="match status" value="1"/>
</dbReference>
<evidence type="ECO:0008006" key="2">
    <source>
        <dbReference type="Google" id="ProtNLM"/>
    </source>
</evidence>
<sequence length="651" mass="75837">MKRHIVEKIKSMFIDITGSLPTPDQQAKALSMVPFNFTPSHEYAVEQMIKSEFLAKQNFISFCGETSVTEKTVNTSLIKNKTLLVFGLAKNIENNIIYLKKLISDLRTYFDRVCFYFYHNNSSDKSEQILQEWILEDKNVNGTFDDSEDIIVVNKDGTLGNRIPVFAKMRNKNILDAINHFGTDHDYFLLTNTDFVGNIDVDGIIKSFGLAEQWSIICANCCFQKSFYHYDAFALRFFNDEISIDKLYPQFPFYYGTSAHWLDRLHIFNGWTQVYSGCGDMMIIDGKQLKNVLERFGELCEINENLPSKCELISLCERINGDIWVSPYLMYPATMSLEGSLYPKPMMFIPRDAGFFSVFNFYIGSLTKGGRVYPYYNKLAFQSVNKENRHFCYWSENDNNWFDYFEPVEFYHGDNEHESGGFTNYSITQGELASTEFMFPNAYQNLMLDKERFAPWRIYVYKFFKKYIKIKADIVNEVNTYWNNTFQRFGNVIGVHYRHPSHYVESGEIYLRDYFKIVDGLLVKHPYAKIFIASDNEFGIVAFEKRYGTKCVFSLPDIDRVDLDNILEWAHAKSKNGAQNDDMDFINGVGYQLHYTKCQKNEMSSKIGKDILKEAICLSKCKWLVHITSNVSLAVSYINPYLEMHIITERN</sequence>
<organism evidence="1">
    <name type="scientific">viral metagenome</name>
    <dbReference type="NCBI Taxonomy" id="1070528"/>
    <lineage>
        <taxon>unclassified sequences</taxon>
        <taxon>metagenomes</taxon>
        <taxon>organismal metagenomes</taxon>
    </lineage>
</organism>
<accession>A0A6C0BGJ9</accession>
<dbReference type="EMBL" id="MN739151">
    <property type="protein sequence ID" value="QHS90864.1"/>
    <property type="molecule type" value="Genomic_DNA"/>
</dbReference>